<name>C6XUS8_PEDHD</name>
<keyword evidence="4" id="KW-1185">Reference proteome</keyword>
<dbReference type="KEGG" id="phe:Phep_1717"/>
<protein>
    <submittedName>
        <fullName evidence="3">Activator of Hsp90 ATPase 1 family protein</fullName>
    </submittedName>
</protein>
<dbReference type="Proteomes" id="UP000000852">
    <property type="component" value="Chromosome"/>
</dbReference>
<dbReference type="InterPro" id="IPR023393">
    <property type="entry name" value="START-like_dom_sf"/>
</dbReference>
<dbReference type="Gene3D" id="3.30.530.20">
    <property type="match status" value="1"/>
</dbReference>
<dbReference type="RefSeq" id="WP_015807542.1">
    <property type="nucleotide sequence ID" value="NC_013061.1"/>
</dbReference>
<evidence type="ECO:0000313" key="4">
    <source>
        <dbReference type="Proteomes" id="UP000000852"/>
    </source>
</evidence>
<dbReference type="AlphaFoldDB" id="C6XUS8"/>
<dbReference type="OrthoDB" id="2355173at2"/>
<gene>
    <name evidence="3" type="ordered locus">Phep_1717</name>
</gene>
<dbReference type="EMBL" id="CP001681">
    <property type="protein sequence ID" value="ACU03928.1"/>
    <property type="molecule type" value="Genomic_DNA"/>
</dbReference>
<organism evidence="3 4">
    <name type="scientific">Pedobacter heparinus (strain ATCC 13125 / DSM 2366 / CIP 104194 / JCM 7457 / NBRC 12017 / NCIMB 9290 / NRRL B-14731 / HIM 762-3)</name>
    <dbReference type="NCBI Taxonomy" id="485917"/>
    <lineage>
        <taxon>Bacteria</taxon>
        <taxon>Pseudomonadati</taxon>
        <taxon>Bacteroidota</taxon>
        <taxon>Sphingobacteriia</taxon>
        <taxon>Sphingobacteriales</taxon>
        <taxon>Sphingobacteriaceae</taxon>
        <taxon>Pedobacter</taxon>
    </lineage>
</organism>
<dbReference type="HOGENOM" id="CLU_108923_9_1_10"/>
<feature type="domain" description="Activator of Hsp90 ATPase homologue 1/2-like C-terminal" evidence="2">
    <location>
        <begin position="12"/>
        <end position="139"/>
    </location>
</feature>
<evidence type="ECO:0000313" key="3">
    <source>
        <dbReference type="EMBL" id="ACU03928.1"/>
    </source>
</evidence>
<comment type="similarity">
    <text evidence="1">Belongs to the AHA1 family.</text>
</comment>
<dbReference type="SUPFAM" id="SSF55961">
    <property type="entry name" value="Bet v1-like"/>
    <property type="match status" value="1"/>
</dbReference>
<accession>C6XUS8</accession>
<reference evidence="3 4" key="1">
    <citation type="journal article" date="2009" name="Stand. Genomic Sci.">
        <title>Complete genome sequence of Pedobacter heparinus type strain (HIM 762-3).</title>
        <authorList>
            <person name="Han C."/>
            <person name="Spring S."/>
            <person name="Lapidus A."/>
            <person name="Del Rio T.G."/>
            <person name="Tice H."/>
            <person name="Copeland A."/>
            <person name="Cheng J.F."/>
            <person name="Lucas S."/>
            <person name="Chen F."/>
            <person name="Nolan M."/>
            <person name="Bruce D."/>
            <person name="Goodwin L."/>
            <person name="Pitluck S."/>
            <person name="Ivanova N."/>
            <person name="Mavromatis K."/>
            <person name="Mikhailova N."/>
            <person name="Pati A."/>
            <person name="Chen A."/>
            <person name="Palaniappan K."/>
            <person name="Land M."/>
            <person name="Hauser L."/>
            <person name="Chang Y.J."/>
            <person name="Jeffries C.C."/>
            <person name="Saunders E."/>
            <person name="Chertkov O."/>
            <person name="Brettin T."/>
            <person name="Goker M."/>
            <person name="Rohde M."/>
            <person name="Bristow J."/>
            <person name="Eisen J.A."/>
            <person name="Markowitz V."/>
            <person name="Hugenholtz P."/>
            <person name="Kyrpides N.C."/>
            <person name="Klenk H.P."/>
            <person name="Detter J.C."/>
        </authorList>
    </citation>
    <scope>NUCLEOTIDE SEQUENCE [LARGE SCALE GENOMIC DNA]</scope>
    <source>
        <strain evidence="4">ATCC 13125 / DSM 2366 / CIP 104194 / JCM 7457 / NBRC 12017 / NCIMB 9290 / NRRL B-14731 / HIM 762-3</strain>
    </source>
</reference>
<proteinExistence type="inferred from homology"/>
<dbReference type="InterPro" id="IPR013538">
    <property type="entry name" value="ASHA1/2-like_C"/>
</dbReference>
<evidence type="ECO:0000256" key="1">
    <source>
        <dbReference type="ARBA" id="ARBA00006817"/>
    </source>
</evidence>
<evidence type="ECO:0000259" key="2">
    <source>
        <dbReference type="Pfam" id="PF08327"/>
    </source>
</evidence>
<dbReference type="CDD" id="cd07814">
    <property type="entry name" value="SRPBCC_CalC_Aha1-like"/>
    <property type="match status" value="1"/>
</dbReference>
<dbReference type="Pfam" id="PF08327">
    <property type="entry name" value="AHSA1"/>
    <property type="match status" value="1"/>
</dbReference>
<sequence>MENHIKHKWFFNHPPAVVWQYLTDSELLAQWLLPTDFKLEIGHKFVFGAKPIRRFSFDGRIYCQLIDFEPEKMLKYSWRGGAGEDVKLDSMVTWTLEPRDGGTELTLLHAGFKGLRNYLPYLVMGKGWLKIAKRLAKRMEEEYATS</sequence>
<dbReference type="eggNOG" id="COG3832">
    <property type="taxonomic scope" value="Bacteria"/>
</dbReference>
<dbReference type="STRING" id="485917.Phep_1717"/>